<keyword evidence="5 6" id="KW-0472">Membrane</keyword>
<evidence type="ECO:0000256" key="4">
    <source>
        <dbReference type="ARBA" id="ARBA00022989"/>
    </source>
</evidence>
<dbReference type="PANTHER" id="PTHR22911">
    <property type="entry name" value="ACYL-MALONYL CONDENSING ENZYME-RELATED"/>
    <property type="match status" value="1"/>
</dbReference>
<dbReference type="RefSeq" id="WP_212704523.1">
    <property type="nucleotide sequence ID" value="NZ_CP073581.1"/>
</dbReference>
<feature type="transmembrane region" description="Helical" evidence="6">
    <location>
        <begin position="127"/>
        <end position="144"/>
    </location>
</feature>
<keyword evidence="3 6" id="KW-0812">Transmembrane</keyword>
<feature type="transmembrane region" description="Helical" evidence="6">
    <location>
        <begin position="150"/>
        <end position="172"/>
    </location>
</feature>
<accession>A0A975PMK2</accession>
<organism evidence="8 9">
    <name type="scientific">Sulfitobacter albidus</name>
    <dbReference type="NCBI Taxonomy" id="2829501"/>
    <lineage>
        <taxon>Bacteria</taxon>
        <taxon>Pseudomonadati</taxon>
        <taxon>Pseudomonadota</taxon>
        <taxon>Alphaproteobacteria</taxon>
        <taxon>Rhodobacterales</taxon>
        <taxon>Roseobacteraceae</taxon>
        <taxon>Sulfitobacter</taxon>
    </lineage>
</organism>
<evidence type="ECO:0000313" key="8">
    <source>
        <dbReference type="EMBL" id="QUJ76325.1"/>
    </source>
</evidence>
<feature type="transmembrane region" description="Helical" evidence="6">
    <location>
        <begin position="39"/>
        <end position="57"/>
    </location>
</feature>
<keyword evidence="4 6" id="KW-1133">Transmembrane helix</keyword>
<feature type="transmembrane region" description="Helical" evidence="6">
    <location>
        <begin position="7"/>
        <end position="27"/>
    </location>
</feature>
<name>A0A975PMK2_9RHOB</name>
<evidence type="ECO:0000256" key="2">
    <source>
        <dbReference type="ARBA" id="ARBA00009853"/>
    </source>
</evidence>
<dbReference type="PANTHER" id="PTHR22911:SF6">
    <property type="entry name" value="SOLUTE CARRIER FAMILY 35 MEMBER G1"/>
    <property type="match status" value="1"/>
</dbReference>
<evidence type="ECO:0000313" key="9">
    <source>
        <dbReference type="Proteomes" id="UP000683291"/>
    </source>
</evidence>
<dbReference type="GO" id="GO:0016020">
    <property type="term" value="C:membrane"/>
    <property type="evidence" value="ECO:0007669"/>
    <property type="project" value="UniProtKB-SubCell"/>
</dbReference>
<dbReference type="EMBL" id="CP073581">
    <property type="protein sequence ID" value="QUJ76325.1"/>
    <property type="molecule type" value="Genomic_DNA"/>
</dbReference>
<dbReference type="InterPro" id="IPR000620">
    <property type="entry name" value="EamA_dom"/>
</dbReference>
<evidence type="ECO:0000256" key="3">
    <source>
        <dbReference type="ARBA" id="ARBA00022692"/>
    </source>
</evidence>
<dbReference type="AlphaFoldDB" id="A0A975PMK2"/>
<evidence type="ECO:0000256" key="5">
    <source>
        <dbReference type="ARBA" id="ARBA00023136"/>
    </source>
</evidence>
<feature type="transmembrane region" description="Helical" evidence="6">
    <location>
        <begin position="105"/>
        <end position="122"/>
    </location>
</feature>
<dbReference type="SUPFAM" id="SSF103481">
    <property type="entry name" value="Multidrug resistance efflux transporter EmrE"/>
    <property type="match status" value="2"/>
</dbReference>
<feature type="domain" description="EamA" evidence="7">
    <location>
        <begin position="8"/>
        <end position="144"/>
    </location>
</feature>
<gene>
    <name evidence="8" type="ORF">KDD17_15735</name>
</gene>
<feature type="domain" description="EamA" evidence="7">
    <location>
        <begin position="154"/>
        <end position="286"/>
    </location>
</feature>
<dbReference type="Pfam" id="PF00892">
    <property type="entry name" value="EamA"/>
    <property type="match status" value="2"/>
</dbReference>
<comment type="subcellular location">
    <subcellularLocation>
        <location evidence="1">Membrane</location>
        <topology evidence="1">Multi-pass membrane protein</topology>
    </subcellularLocation>
</comment>
<feature type="transmembrane region" description="Helical" evidence="6">
    <location>
        <begin position="184"/>
        <end position="203"/>
    </location>
</feature>
<keyword evidence="9" id="KW-1185">Reference proteome</keyword>
<feature type="transmembrane region" description="Helical" evidence="6">
    <location>
        <begin position="269"/>
        <end position="287"/>
    </location>
</feature>
<evidence type="ECO:0000256" key="6">
    <source>
        <dbReference type="SAM" id="Phobius"/>
    </source>
</evidence>
<evidence type="ECO:0000256" key="1">
    <source>
        <dbReference type="ARBA" id="ARBA00004141"/>
    </source>
</evidence>
<comment type="similarity">
    <text evidence="2">Belongs to the drug/metabolite transporter (DMT) superfamily. 10 TMS drug/metabolite exporter (DME) (TC 2.A.7.3) family.</text>
</comment>
<sequence length="300" mass="32709">MKTDRTLTAIAFMLMALVLFDAMGLIIKLLSQRFHAQELAAWRNVFGLIPSLIVLYASRSWRAGGKRWRIRQWRLALSRGLILTVAQMSFYISLGILSFATASTITYANSIFAVALAVPLLGERVGWLRWSAVLIGFAGVIWIMRPGGDAFNAAALLPLLAAFCYALVGVTARLMDDEVPTPLVNLYSSVVALLGAVALALATSGFTPITRVEDIGWIIGMGAFGGTAVLLLIGAYRMAEQSDLAPIQYFGIPLAFGLGWLFFDEAPLSELFPGALLIVASGLMIIWRERRLRAQGILRQ</sequence>
<dbReference type="InterPro" id="IPR037185">
    <property type="entry name" value="EmrE-like"/>
</dbReference>
<proteinExistence type="inferred from homology"/>
<feature type="transmembrane region" description="Helical" evidence="6">
    <location>
        <begin position="247"/>
        <end position="263"/>
    </location>
</feature>
<dbReference type="Proteomes" id="UP000683291">
    <property type="component" value="Chromosome 1"/>
</dbReference>
<dbReference type="KEGG" id="sual:KDD17_15735"/>
<protein>
    <submittedName>
        <fullName evidence="8">DMT family transporter</fullName>
    </submittedName>
</protein>
<feature type="transmembrane region" description="Helical" evidence="6">
    <location>
        <begin position="215"/>
        <end position="235"/>
    </location>
</feature>
<feature type="transmembrane region" description="Helical" evidence="6">
    <location>
        <begin position="77"/>
        <end position="99"/>
    </location>
</feature>
<reference evidence="8" key="1">
    <citation type="submission" date="2021-04" db="EMBL/GenBank/DDBJ databases">
        <title>Complete genome sequence for Sulfitobacter sp. strain JK7-1.</title>
        <authorList>
            <person name="Park S.-J."/>
        </authorList>
    </citation>
    <scope>NUCLEOTIDE SEQUENCE</scope>
    <source>
        <strain evidence="8">JK7-1</strain>
    </source>
</reference>
<evidence type="ECO:0000259" key="7">
    <source>
        <dbReference type="Pfam" id="PF00892"/>
    </source>
</evidence>